<accession>A0ABZ2V2N8</accession>
<dbReference type="RefSeq" id="WP_341366460.1">
    <property type="nucleotide sequence ID" value="NZ_CP150951.2"/>
</dbReference>
<evidence type="ECO:0000313" key="2">
    <source>
        <dbReference type="Proteomes" id="UP001440612"/>
    </source>
</evidence>
<gene>
    <name evidence="1" type="ORF">AABB29_15970</name>
</gene>
<evidence type="ECO:0000313" key="1">
    <source>
        <dbReference type="EMBL" id="WZC48343.1"/>
    </source>
</evidence>
<protein>
    <submittedName>
        <fullName evidence="1">Uncharacterized protein</fullName>
    </submittedName>
</protein>
<sequence>MPPAPDSTNPVAQVMYECYQKMEQKSIYCRERVTHELPALGNSASRLKRHYAGSKIRHLEIALTAKYSRSISAHTLERAAFLELFLPNQGQENFNLSPLNLVVSAGEQEFIEDVDVSFRLRFRRIIIDLVLSNCTIARLGRYEKTLTEDQVSIFREKLSLHKSTSSEELAGVANLAVAHKILKVGMDVSRKRGRQSDDQDKDNLSQKISIKIVTKSSGPTWEIGHEVLGDPRQFDALLKGDYLLEAPDRPLDEEDNPLCFLEPMDTSKPYSALVEMRVKKRDCVYFPLAENRDLADWRERNKRAIEGALVGKMLEAHKVGVGSRPPPGEIVLARAAIQVEAADD</sequence>
<dbReference type="EMBL" id="CP150951">
    <property type="protein sequence ID" value="WZC48343.1"/>
    <property type="molecule type" value="Genomic_DNA"/>
</dbReference>
<organism evidence="1 2">
    <name type="scientific">Yoonia phaeophyticola</name>
    <dbReference type="NCBI Taxonomy" id="3137369"/>
    <lineage>
        <taxon>Bacteria</taxon>
        <taxon>Pseudomonadati</taxon>
        <taxon>Pseudomonadota</taxon>
        <taxon>Alphaproteobacteria</taxon>
        <taxon>Rhodobacterales</taxon>
        <taxon>Paracoccaceae</taxon>
        <taxon>Yoonia</taxon>
    </lineage>
</organism>
<proteinExistence type="predicted"/>
<name>A0ABZ2V2N8_9RHOB</name>
<reference evidence="2" key="1">
    <citation type="submission" date="2024-04" db="EMBL/GenBank/DDBJ databases">
        <title>Phylogenomic analyses of a clade within the roseobacter group suggest taxonomic reassignments of species of the genera Aestuariivita, Citreicella, Loktanella, Nautella, Pelagibaca, Ruegeria, Thalassobius, Thiobacimonas and Tropicibacter, and the proposal o.</title>
        <authorList>
            <person name="Jeon C.O."/>
        </authorList>
    </citation>
    <scope>NUCLEOTIDE SEQUENCE [LARGE SCALE GENOMIC DNA]</scope>
    <source>
        <strain evidence="2">BS5-3</strain>
    </source>
</reference>
<dbReference type="Proteomes" id="UP001440612">
    <property type="component" value="Chromosome"/>
</dbReference>
<keyword evidence="2" id="KW-1185">Reference proteome</keyword>